<name>A0A845I466_9BURK</name>
<evidence type="ECO:0000313" key="1">
    <source>
        <dbReference type="EMBL" id="MYN45708.1"/>
    </source>
</evidence>
<accession>A0A845I466</accession>
<dbReference type="GO" id="GO:0004311">
    <property type="term" value="F:geranylgeranyl diphosphate synthase activity"/>
    <property type="evidence" value="ECO:0007669"/>
    <property type="project" value="InterPro"/>
</dbReference>
<dbReference type="PANTHER" id="PTHR31480">
    <property type="entry name" value="BIFUNCTIONAL LYCOPENE CYCLASE/PHYTOENE SYNTHASE"/>
    <property type="match status" value="1"/>
</dbReference>
<keyword evidence="1" id="KW-0808">Transferase</keyword>
<dbReference type="InterPro" id="IPR044843">
    <property type="entry name" value="Trans_IPPS_bact-type"/>
</dbReference>
<dbReference type="CDD" id="cd00683">
    <property type="entry name" value="Trans_IPPS_HH"/>
    <property type="match status" value="1"/>
</dbReference>
<protein>
    <submittedName>
        <fullName evidence="1">Squalene synthase HpnC</fullName>
        <ecNumber evidence="1">2.5.1.21</ecNumber>
    </submittedName>
</protein>
<dbReference type="InterPro" id="IPR017827">
    <property type="entry name" value="HSQ_synthase_HpnC"/>
</dbReference>
<keyword evidence="2" id="KW-1185">Reference proteome</keyword>
<dbReference type="Gene3D" id="1.10.600.10">
    <property type="entry name" value="Farnesyl Diphosphate Synthase"/>
    <property type="match status" value="1"/>
</dbReference>
<dbReference type="InterPro" id="IPR008949">
    <property type="entry name" value="Isoprenoid_synthase_dom_sf"/>
</dbReference>
<dbReference type="InterPro" id="IPR033904">
    <property type="entry name" value="Trans_IPPS_HH"/>
</dbReference>
<comment type="caution">
    <text evidence="1">The sequence shown here is derived from an EMBL/GenBank/DDBJ whole genome shotgun (WGS) entry which is preliminary data.</text>
</comment>
<dbReference type="EMBL" id="WWCL01000002">
    <property type="protein sequence ID" value="MYN45708.1"/>
    <property type="molecule type" value="Genomic_DNA"/>
</dbReference>
<dbReference type="SFLD" id="SFLDG01212">
    <property type="entry name" value="Phytoene_synthase_like"/>
    <property type="match status" value="1"/>
</dbReference>
<dbReference type="Pfam" id="PF00494">
    <property type="entry name" value="SQS_PSY"/>
    <property type="match status" value="1"/>
</dbReference>
<dbReference type="InterPro" id="IPR002060">
    <property type="entry name" value="Squ/phyt_synthse"/>
</dbReference>
<dbReference type="GO" id="GO:0016114">
    <property type="term" value="P:terpenoid biosynthetic process"/>
    <property type="evidence" value="ECO:0007669"/>
    <property type="project" value="UniProtKB-ARBA"/>
</dbReference>
<dbReference type="Proteomes" id="UP000444316">
    <property type="component" value="Unassembled WGS sequence"/>
</dbReference>
<dbReference type="GO" id="GO:0051996">
    <property type="term" value="F:squalene synthase [NAD(P)H] activity"/>
    <property type="evidence" value="ECO:0007669"/>
    <property type="project" value="UniProtKB-EC"/>
</dbReference>
<organism evidence="1 2">
    <name type="scientific">Duganella fentianensis</name>
    <dbReference type="NCBI Taxonomy" id="2692177"/>
    <lineage>
        <taxon>Bacteria</taxon>
        <taxon>Pseudomonadati</taxon>
        <taxon>Pseudomonadota</taxon>
        <taxon>Betaproteobacteria</taxon>
        <taxon>Burkholderiales</taxon>
        <taxon>Oxalobacteraceae</taxon>
        <taxon>Telluria group</taxon>
        <taxon>Duganella</taxon>
    </lineage>
</organism>
<dbReference type="SFLD" id="SFLDG01018">
    <property type="entry name" value="Squalene/Phytoene_Synthase_Lik"/>
    <property type="match status" value="1"/>
</dbReference>
<dbReference type="EC" id="2.5.1.21" evidence="1"/>
<proteinExistence type="predicted"/>
<dbReference type="AlphaFoldDB" id="A0A845I466"/>
<dbReference type="SUPFAM" id="SSF48576">
    <property type="entry name" value="Terpenoid synthases"/>
    <property type="match status" value="1"/>
</dbReference>
<dbReference type="NCBIfam" id="TIGR03464">
    <property type="entry name" value="HpnC"/>
    <property type="match status" value="1"/>
</dbReference>
<reference evidence="1" key="1">
    <citation type="submission" date="2019-12" db="EMBL/GenBank/DDBJ databases">
        <title>Novel species isolated from a subtropical stream in China.</title>
        <authorList>
            <person name="Lu H."/>
        </authorList>
    </citation>
    <scope>NUCLEOTIDE SEQUENCE [LARGE SCALE GENOMIC DNA]</scope>
    <source>
        <strain evidence="1">FT93W</strain>
    </source>
</reference>
<evidence type="ECO:0000313" key="2">
    <source>
        <dbReference type="Proteomes" id="UP000444316"/>
    </source>
</evidence>
<sequence>MSVDHYENFPVASILLPGRLRPAVEAIYAFARSADDLADEGEATPEQRLADLNAYEAELARIDAGGDSSESMFARLAAAIRRHELPIKPFYELLSAFKQDVLVSRYQTYDALLDYCSRSANPVGYLMLHLYGAADEENVRDSDAICTALQLINFLQDVAIDLHKERIYIPLEDLNRYAISPAALDHPSARPRWRSMMKFEVERARALMLSGAPLALRLKGRIGFELRMVVQGGLHILDAIEAAEYDIFLHRPKLGKRDWLRIFWAAVRMKKQMRLMYGLA</sequence>
<dbReference type="RefSeq" id="WP_161035273.1">
    <property type="nucleotide sequence ID" value="NZ_WWCL01000002.1"/>
</dbReference>
<dbReference type="SFLD" id="SFLDS00005">
    <property type="entry name" value="Isoprenoid_Synthase_Type_I"/>
    <property type="match status" value="1"/>
</dbReference>
<gene>
    <name evidence="1" type="primary">hpnC</name>
    <name evidence="1" type="ORF">GTP23_11675</name>
</gene>